<keyword evidence="3" id="KW-1185">Reference proteome</keyword>
<dbReference type="PANTHER" id="PTHR36978:SF4">
    <property type="entry name" value="P-LOOP CONTAINING NUCLEOSIDE TRIPHOSPHATE HYDROLASE PROTEIN"/>
    <property type="match status" value="1"/>
</dbReference>
<gene>
    <name evidence="2" type="ORF">FSARC_8353</name>
</gene>
<dbReference type="OrthoDB" id="408152at2759"/>
<evidence type="ECO:0000313" key="2">
    <source>
        <dbReference type="EMBL" id="KAF4963648.1"/>
    </source>
</evidence>
<feature type="transmembrane region" description="Helical" evidence="1">
    <location>
        <begin position="170"/>
        <end position="193"/>
    </location>
</feature>
<dbReference type="EMBL" id="JABEXW010000458">
    <property type="protein sequence ID" value="KAF4963648.1"/>
    <property type="molecule type" value="Genomic_DNA"/>
</dbReference>
<dbReference type="PANTHER" id="PTHR36978">
    <property type="entry name" value="P-LOOP CONTAINING NUCLEOTIDE TRIPHOSPHATE HYDROLASE"/>
    <property type="match status" value="1"/>
</dbReference>
<dbReference type="SUPFAM" id="SSF52540">
    <property type="entry name" value="P-loop containing nucleoside triphosphate hydrolases"/>
    <property type="match status" value="1"/>
</dbReference>
<dbReference type="Proteomes" id="UP000622797">
    <property type="component" value="Unassembled WGS sequence"/>
</dbReference>
<dbReference type="Gene3D" id="3.40.50.300">
    <property type="entry name" value="P-loop containing nucleotide triphosphate hydrolases"/>
    <property type="match status" value="2"/>
</dbReference>
<protein>
    <recommendedName>
        <fullName evidence="4">P-loop containing nucleoside triphosphate hydrolase protein</fullName>
    </recommendedName>
</protein>
<organism evidence="2 3">
    <name type="scientific">Fusarium sarcochroum</name>
    <dbReference type="NCBI Taxonomy" id="1208366"/>
    <lineage>
        <taxon>Eukaryota</taxon>
        <taxon>Fungi</taxon>
        <taxon>Dikarya</taxon>
        <taxon>Ascomycota</taxon>
        <taxon>Pezizomycotina</taxon>
        <taxon>Sordariomycetes</taxon>
        <taxon>Hypocreomycetidae</taxon>
        <taxon>Hypocreales</taxon>
        <taxon>Nectriaceae</taxon>
        <taxon>Fusarium</taxon>
        <taxon>Fusarium lateritium species complex</taxon>
    </lineage>
</organism>
<comment type="caution">
    <text evidence="2">The sequence shown here is derived from an EMBL/GenBank/DDBJ whole genome shotgun (WGS) entry which is preliminary data.</text>
</comment>
<proteinExistence type="predicted"/>
<evidence type="ECO:0008006" key="4">
    <source>
        <dbReference type="Google" id="ProtNLM"/>
    </source>
</evidence>
<evidence type="ECO:0000313" key="3">
    <source>
        <dbReference type="Proteomes" id="UP000622797"/>
    </source>
</evidence>
<dbReference type="Pfam" id="PF17784">
    <property type="entry name" value="Sulfotransfer_4"/>
    <property type="match status" value="2"/>
</dbReference>
<sequence length="195" mass="21946">MSDIANPSSKPMQVLSLGLPRTGSASIAKALTMLGYKDVYHGIEAMESPSHWSLPFTREEWDELWGHCEAVTDVGSAFAPQLIEAYPDAKVILTGEEARQKGRETYERHHRVIREMVPRERLLEYRMGEGWGPICDFLDKPVPDEEFPWVNEAAELKRVISDKFKSYTTAAAMVVLHWAGAAAVVGVGLWMMLKR</sequence>
<evidence type="ECO:0000256" key="1">
    <source>
        <dbReference type="SAM" id="Phobius"/>
    </source>
</evidence>
<dbReference type="InterPro" id="IPR040632">
    <property type="entry name" value="Sulfotransfer_4"/>
</dbReference>
<dbReference type="InterPro" id="IPR027417">
    <property type="entry name" value="P-loop_NTPase"/>
</dbReference>
<dbReference type="AlphaFoldDB" id="A0A8H4X6F9"/>
<reference evidence="2" key="2">
    <citation type="submission" date="2020-05" db="EMBL/GenBank/DDBJ databases">
        <authorList>
            <person name="Kim H.-S."/>
            <person name="Proctor R.H."/>
            <person name="Brown D.W."/>
        </authorList>
    </citation>
    <scope>NUCLEOTIDE SEQUENCE</scope>
    <source>
        <strain evidence="2">NRRL 20472</strain>
    </source>
</reference>
<accession>A0A8H4X6F9</accession>
<keyword evidence="1" id="KW-0472">Membrane</keyword>
<name>A0A8H4X6F9_9HYPO</name>
<keyword evidence="1" id="KW-1133">Transmembrane helix</keyword>
<keyword evidence="1" id="KW-0812">Transmembrane</keyword>
<reference evidence="2" key="1">
    <citation type="journal article" date="2020" name="BMC Genomics">
        <title>Correction to: Identification and distribution of gene clusters required for synthesis of sphingolipid metabolism inhibitors in diverse species of the filamentous fungus Fusarium.</title>
        <authorList>
            <person name="Kim H.S."/>
            <person name="Lohmar J.M."/>
            <person name="Busman M."/>
            <person name="Brown D.W."/>
            <person name="Naumann T.A."/>
            <person name="Divon H.H."/>
            <person name="Lysoe E."/>
            <person name="Uhlig S."/>
            <person name="Proctor R.H."/>
        </authorList>
    </citation>
    <scope>NUCLEOTIDE SEQUENCE</scope>
    <source>
        <strain evidence="2">NRRL 20472</strain>
    </source>
</reference>